<evidence type="ECO:0000256" key="4">
    <source>
        <dbReference type="ARBA" id="ARBA00022833"/>
    </source>
</evidence>
<dbReference type="EMBL" id="BMLK01000002">
    <property type="protein sequence ID" value="GGN41659.1"/>
    <property type="molecule type" value="Genomic_DNA"/>
</dbReference>
<evidence type="ECO:0000256" key="5">
    <source>
        <dbReference type="ARBA" id="ARBA00023049"/>
    </source>
</evidence>
<keyword evidence="2" id="KW-0479">Metal-binding</keyword>
<comment type="caution">
    <text evidence="7">The sequence shown here is derived from an EMBL/GenBank/DDBJ whole genome shotgun (WGS) entry which is preliminary data.</text>
</comment>
<dbReference type="InterPro" id="IPR028090">
    <property type="entry name" value="JAB_dom_prok"/>
</dbReference>
<evidence type="ECO:0000313" key="8">
    <source>
        <dbReference type="Proteomes" id="UP000605099"/>
    </source>
</evidence>
<evidence type="ECO:0000313" key="7">
    <source>
        <dbReference type="EMBL" id="GGN41659.1"/>
    </source>
</evidence>
<name>A0ABQ2JAZ2_9SPHN</name>
<keyword evidence="1" id="KW-0645">Protease</keyword>
<gene>
    <name evidence="7" type="ORF">GCM10011349_03950</name>
</gene>
<proteinExistence type="predicted"/>
<feature type="domain" description="MPN" evidence="6">
    <location>
        <begin position="3"/>
        <end position="137"/>
    </location>
</feature>
<dbReference type="InterPro" id="IPR037518">
    <property type="entry name" value="MPN"/>
</dbReference>
<dbReference type="CDD" id="cd08070">
    <property type="entry name" value="MPN_like"/>
    <property type="match status" value="1"/>
</dbReference>
<keyword evidence="5" id="KW-0482">Metalloprotease</keyword>
<dbReference type="InterPro" id="IPR051929">
    <property type="entry name" value="VirAsm_ModProt"/>
</dbReference>
<keyword evidence="8" id="KW-1185">Reference proteome</keyword>
<dbReference type="PANTHER" id="PTHR34858">
    <property type="entry name" value="CYSO-CYSTEINE PEPTIDASE"/>
    <property type="match status" value="1"/>
</dbReference>
<organism evidence="7 8">
    <name type="scientific">Novosphingobium indicum</name>
    <dbReference type="NCBI Taxonomy" id="462949"/>
    <lineage>
        <taxon>Bacteria</taxon>
        <taxon>Pseudomonadati</taxon>
        <taxon>Pseudomonadota</taxon>
        <taxon>Alphaproteobacteria</taxon>
        <taxon>Sphingomonadales</taxon>
        <taxon>Sphingomonadaceae</taxon>
        <taxon>Novosphingobium</taxon>
    </lineage>
</organism>
<evidence type="ECO:0000256" key="3">
    <source>
        <dbReference type="ARBA" id="ARBA00022801"/>
    </source>
</evidence>
<dbReference type="Proteomes" id="UP000605099">
    <property type="component" value="Unassembled WGS sequence"/>
</dbReference>
<accession>A0ABQ2JAZ2</accession>
<dbReference type="SUPFAM" id="SSF102712">
    <property type="entry name" value="JAB1/MPN domain"/>
    <property type="match status" value="1"/>
</dbReference>
<dbReference type="InterPro" id="IPR000555">
    <property type="entry name" value="JAMM/MPN+_dom"/>
</dbReference>
<evidence type="ECO:0000256" key="1">
    <source>
        <dbReference type="ARBA" id="ARBA00022670"/>
    </source>
</evidence>
<reference evidence="8" key="1">
    <citation type="journal article" date="2019" name="Int. J. Syst. Evol. Microbiol.">
        <title>The Global Catalogue of Microorganisms (GCM) 10K type strain sequencing project: providing services to taxonomists for standard genome sequencing and annotation.</title>
        <authorList>
            <consortium name="The Broad Institute Genomics Platform"/>
            <consortium name="The Broad Institute Genome Sequencing Center for Infectious Disease"/>
            <person name="Wu L."/>
            <person name="Ma J."/>
        </authorList>
    </citation>
    <scope>NUCLEOTIDE SEQUENCE [LARGE SCALE GENOMIC DNA]</scope>
    <source>
        <strain evidence="8">CGMCC 1.6784</strain>
    </source>
</reference>
<keyword evidence="3" id="KW-0378">Hydrolase</keyword>
<dbReference type="SMART" id="SM00232">
    <property type="entry name" value="JAB_MPN"/>
    <property type="match status" value="1"/>
</dbReference>
<sequence>MVVEVTSGVMATLCEEADRAAPEECCGLLLGRDEPGGEGRIDGLVPAANVADDPRLRFEIDPAVLLSAHKAARSGGPQIVGYYHSHPVGHPVPSATDCEHSTGDSRIWAIIAGAHVAFWRDSGNGFRALTYRMVGEDHADDIKAK</sequence>
<evidence type="ECO:0000256" key="2">
    <source>
        <dbReference type="ARBA" id="ARBA00022723"/>
    </source>
</evidence>
<dbReference type="PANTHER" id="PTHR34858:SF1">
    <property type="entry name" value="CYSO-CYSTEINE PEPTIDASE"/>
    <property type="match status" value="1"/>
</dbReference>
<dbReference type="PROSITE" id="PS50249">
    <property type="entry name" value="MPN"/>
    <property type="match status" value="1"/>
</dbReference>
<evidence type="ECO:0000259" key="6">
    <source>
        <dbReference type="PROSITE" id="PS50249"/>
    </source>
</evidence>
<protein>
    <recommendedName>
        <fullName evidence="6">MPN domain-containing protein</fullName>
    </recommendedName>
</protein>
<keyword evidence="4" id="KW-0862">Zinc</keyword>
<dbReference type="Pfam" id="PF14464">
    <property type="entry name" value="Prok-JAB"/>
    <property type="match status" value="1"/>
</dbReference>
<dbReference type="Gene3D" id="3.40.140.10">
    <property type="entry name" value="Cytidine Deaminase, domain 2"/>
    <property type="match status" value="1"/>
</dbReference>